<gene>
    <name evidence="2" type="ORF">ACFYWW_19640</name>
</gene>
<dbReference type="InterPro" id="IPR021373">
    <property type="entry name" value="DUF2993"/>
</dbReference>
<dbReference type="Proteomes" id="UP001601976">
    <property type="component" value="Unassembled WGS sequence"/>
</dbReference>
<comment type="caution">
    <text evidence="2">The sequence shown here is derived from an EMBL/GenBank/DDBJ whole genome shotgun (WGS) entry which is preliminary data.</text>
</comment>
<evidence type="ECO:0000313" key="3">
    <source>
        <dbReference type="Proteomes" id="UP001601976"/>
    </source>
</evidence>
<dbReference type="EMBL" id="JBIAPK010000005">
    <property type="protein sequence ID" value="MFF3340923.1"/>
    <property type="molecule type" value="Genomic_DNA"/>
</dbReference>
<keyword evidence="1" id="KW-0812">Transmembrane</keyword>
<evidence type="ECO:0000313" key="2">
    <source>
        <dbReference type="EMBL" id="MFF3340923.1"/>
    </source>
</evidence>
<evidence type="ECO:0000256" key="1">
    <source>
        <dbReference type="SAM" id="Phobius"/>
    </source>
</evidence>
<keyword evidence="1" id="KW-0472">Membrane</keyword>
<proteinExistence type="predicted"/>
<keyword evidence="3" id="KW-1185">Reference proteome</keyword>
<sequence length="233" mass="24271">MRALRILLVVAVIVSGIFVIVDRVAVNFAESEVAKRVQSQQGLTGATDVSIKGFPFLTQVAAKHLDQVDVSVVGVEASAEGRKVRISEMTAELHDVRVTGSVSGFSSATADLANGTARISYADLSKASDSEFPVSYGGNGKVKVTGSAEFPGVGVVKRSVLSSVSVVDGTTIRVRADEVPGEGIPGVEEKIREKTDFDRQIGGLPEGLKLEKVEATEDGLEVSVTGTNVGLAG</sequence>
<feature type="transmembrane region" description="Helical" evidence="1">
    <location>
        <begin position="6"/>
        <end position="26"/>
    </location>
</feature>
<dbReference type="RefSeq" id="WP_387896263.1">
    <property type="nucleotide sequence ID" value="NZ_JBIAPK010000005.1"/>
</dbReference>
<dbReference type="Pfam" id="PF11209">
    <property type="entry name" value="LmeA"/>
    <property type="match status" value="1"/>
</dbReference>
<organism evidence="2 3">
    <name type="scientific">Streptomyces flavidovirens</name>
    <dbReference type="NCBI Taxonomy" id="67298"/>
    <lineage>
        <taxon>Bacteria</taxon>
        <taxon>Bacillati</taxon>
        <taxon>Actinomycetota</taxon>
        <taxon>Actinomycetes</taxon>
        <taxon>Kitasatosporales</taxon>
        <taxon>Streptomycetaceae</taxon>
        <taxon>Streptomyces</taxon>
    </lineage>
</organism>
<protein>
    <submittedName>
        <fullName evidence="2">DUF2993 domain-containing protein</fullName>
    </submittedName>
</protein>
<reference evidence="2 3" key="1">
    <citation type="submission" date="2024-10" db="EMBL/GenBank/DDBJ databases">
        <title>The Natural Products Discovery Center: Release of the First 8490 Sequenced Strains for Exploring Actinobacteria Biosynthetic Diversity.</title>
        <authorList>
            <person name="Kalkreuter E."/>
            <person name="Kautsar S.A."/>
            <person name="Yang D."/>
            <person name="Bader C.D."/>
            <person name="Teijaro C.N."/>
            <person name="Fluegel L."/>
            <person name="Davis C.M."/>
            <person name="Simpson J.R."/>
            <person name="Lauterbach L."/>
            <person name="Steele A.D."/>
            <person name="Gui C."/>
            <person name="Meng S."/>
            <person name="Li G."/>
            <person name="Viehrig K."/>
            <person name="Ye F."/>
            <person name="Su P."/>
            <person name="Kiefer A.F."/>
            <person name="Nichols A."/>
            <person name="Cepeda A.J."/>
            <person name="Yan W."/>
            <person name="Fan B."/>
            <person name="Jiang Y."/>
            <person name="Adhikari A."/>
            <person name="Zheng C.-J."/>
            <person name="Schuster L."/>
            <person name="Cowan T.M."/>
            <person name="Smanski M.J."/>
            <person name="Chevrette M.G."/>
            <person name="De Carvalho L.P.S."/>
            <person name="Shen B."/>
        </authorList>
    </citation>
    <scope>NUCLEOTIDE SEQUENCE [LARGE SCALE GENOMIC DNA]</scope>
    <source>
        <strain evidence="2 3">NPDC003029</strain>
    </source>
</reference>
<accession>A0ABW6RJ42</accession>
<keyword evidence="1" id="KW-1133">Transmembrane helix</keyword>
<name>A0ABW6RJ42_9ACTN</name>